<dbReference type="PROSITE" id="PS51465">
    <property type="entry name" value="KAZAL_2"/>
    <property type="match status" value="1"/>
</dbReference>
<dbReference type="PANTHER" id="PTHR10913">
    <property type="entry name" value="FOLLISTATIN-RELATED"/>
    <property type="match status" value="1"/>
</dbReference>
<organism evidence="3 4">
    <name type="scientific">Porites lobata</name>
    <dbReference type="NCBI Taxonomy" id="104759"/>
    <lineage>
        <taxon>Eukaryota</taxon>
        <taxon>Metazoa</taxon>
        <taxon>Cnidaria</taxon>
        <taxon>Anthozoa</taxon>
        <taxon>Hexacorallia</taxon>
        <taxon>Scleractinia</taxon>
        <taxon>Fungiina</taxon>
        <taxon>Poritidae</taxon>
        <taxon>Porites</taxon>
    </lineage>
</organism>
<accession>A0ABN8N3Y4</accession>
<reference evidence="3 4" key="1">
    <citation type="submission" date="2022-05" db="EMBL/GenBank/DDBJ databases">
        <authorList>
            <consortium name="Genoscope - CEA"/>
            <person name="William W."/>
        </authorList>
    </citation>
    <scope>NUCLEOTIDE SEQUENCE [LARGE SCALE GENOMIC DNA]</scope>
</reference>
<proteinExistence type="predicted"/>
<dbReference type="Proteomes" id="UP001159405">
    <property type="component" value="Unassembled WGS sequence"/>
</dbReference>
<dbReference type="Pfam" id="PF07648">
    <property type="entry name" value="Kazal_2"/>
    <property type="match status" value="1"/>
</dbReference>
<dbReference type="InterPro" id="IPR036058">
    <property type="entry name" value="Kazal_dom_sf"/>
</dbReference>
<keyword evidence="4" id="KW-1185">Reference proteome</keyword>
<dbReference type="Pfam" id="PF09458">
    <property type="entry name" value="H_lectin"/>
    <property type="match status" value="1"/>
</dbReference>
<dbReference type="EMBL" id="CALNXK010000006">
    <property type="protein sequence ID" value="CAH3038582.1"/>
    <property type="molecule type" value="Genomic_DNA"/>
</dbReference>
<comment type="caution">
    <text evidence="3">The sequence shown here is derived from an EMBL/GenBank/DDBJ whole genome shotgun (WGS) entry which is preliminary data.</text>
</comment>
<name>A0ABN8N3Y4_9CNID</name>
<dbReference type="PANTHER" id="PTHR10913:SF81">
    <property type="entry name" value="KAZAL-LIKE DOMAIN-CONTAINING PROTEIN"/>
    <property type="match status" value="1"/>
</dbReference>
<dbReference type="InterPro" id="IPR002350">
    <property type="entry name" value="Kazal_dom"/>
</dbReference>
<dbReference type="SMART" id="SM00280">
    <property type="entry name" value="KAZAL"/>
    <property type="match status" value="1"/>
</dbReference>
<keyword evidence="1" id="KW-1015">Disulfide bond</keyword>
<dbReference type="InterPro" id="IPR037221">
    <property type="entry name" value="H-type_lectin_dom_sf"/>
</dbReference>
<dbReference type="CDD" id="cd00104">
    <property type="entry name" value="KAZAL_FS"/>
    <property type="match status" value="1"/>
</dbReference>
<evidence type="ECO:0000313" key="3">
    <source>
        <dbReference type="EMBL" id="CAH3038582.1"/>
    </source>
</evidence>
<evidence type="ECO:0000259" key="2">
    <source>
        <dbReference type="PROSITE" id="PS51465"/>
    </source>
</evidence>
<dbReference type="InterPro" id="IPR050653">
    <property type="entry name" value="Prot_Inhib_GrowthFact_Antg"/>
</dbReference>
<sequence>MEENKAYITFPGDEDFKCKLFPFKENITNAHVQLRLLLDAYQAAVTWVESVSAQGFTGCVAISGPRLFKTIYLTWMAFEPSDVVPIGGLVRQESIPLWTTGTTCIEINSGNQFSGNKPKVFLTVVHTDPPKNIHDATSVWAEEVTSIKFKVCLRELKNFDGVHENIRVNVLALSAKPSAWDLVSLNDVNMPNTGFPSEKYEYSFCQTVSFDPKYYSVPKVMTTAAHDKLLIEPDNNAITEWVTSVDKEKFEVCLKDIQRYDAQHDAVTINLMVIGRIDPCDKANCSPDKFCVVNEDNWSYTCVCSNCDKTKAEVCDTNGVTHLNLCTFNRLICLEKTNATKDHDGACAPFVMERGRVALRLSTTDVQCKTVNFNPASFQSNETRINVHTSINYFNYSGNFIHDAAVTWIESVTFTSFKVCVLKAGRAERLTPDNGVTFVDYIAFQESPAGAESSHLSMDNWWDGTTCKSVTFDTSYSTTPYVFLSAEHSVKGIKHDAATVWVENVNTKGFQACLRELQNFDGLHENITVNWVAYQTLEKAAELNITQQRINFENDDVLPKPGYHNAFCQEVSLGKSYSKTPTIIVSASHTPGVVPEYNSIASWIESINGTYYQLCVKEIHNPNGYDPVKVTALIVGECLVFLAISGRTK</sequence>
<dbReference type="SUPFAM" id="SSF100895">
    <property type="entry name" value="Kazal-type serine protease inhibitors"/>
    <property type="match status" value="1"/>
</dbReference>
<protein>
    <recommendedName>
        <fullName evidence="2">Kazal-like domain-containing protein</fullName>
    </recommendedName>
</protein>
<dbReference type="Gene3D" id="2.60.40.2080">
    <property type="match status" value="1"/>
</dbReference>
<dbReference type="InterPro" id="IPR019019">
    <property type="entry name" value="H-type_lectin_domain"/>
</dbReference>
<evidence type="ECO:0000256" key="1">
    <source>
        <dbReference type="ARBA" id="ARBA00023157"/>
    </source>
</evidence>
<dbReference type="SUPFAM" id="SSF141086">
    <property type="entry name" value="Agglutinin HPA-like"/>
    <property type="match status" value="1"/>
</dbReference>
<gene>
    <name evidence="3" type="ORF">PLOB_00039305</name>
</gene>
<feature type="domain" description="Kazal-like" evidence="2">
    <location>
        <begin position="303"/>
        <end position="349"/>
    </location>
</feature>
<dbReference type="Gene3D" id="3.30.60.30">
    <property type="match status" value="1"/>
</dbReference>
<evidence type="ECO:0000313" key="4">
    <source>
        <dbReference type="Proteomes" id="UP001159405"/>
    </source>
</evidence>